<dbReference type="GO" id="GO:0005507">
    <property type="term" value="F:copper ion binding"/>
    <property type="evidence" value="ECO:0007669"/>
    <property type="project" value="InterPro"/>
</dbReference>
<keyword evidence="11" id="KW-1185">Reference proteome</keyword>
<dbReference type="PANTHER" id="PTHR11709">
    <property type="entry name" value="MULTI-COPPER OXIDASE"/>
    <property type="match status" value="1"/>
</dbReference>
<organism evidence="10 11">
    <name type="scientific">Meloidogyne graminicola</name>
    <dbReference type="NCBI Taxonomy" id="189291"/>
    <lineage>
        <taxon>Eukaryota</taxon>
        <taxon>Metazoa</taxon>
        <taxon>Ecdysozoa</taxon>
        <taxon>Nematoda</taxon>
        <taxon>Chromadorea</taxon>
        <taxon>Rhabditida</taxon>
        <taxon>Tylenchina</taxon>
        <taxon>Tylenchomorpha</taxon>
        <taxon>Tylenchoidea</taxon>
        <taxon>Meloidogynidae</taxon>
        <taxon>Meloidogyninae</taxon>
        <taxon>Meloidogyne</taxon>
    </lineage>
</organism>
<evidence type="ECO:0000256" key="2">
    <source>
        <dbReference type="ARBA" id="ARBA00022723"/>
    </source>
</evidence>
<evidence type="ECO:0000256" key="4">
    <source>
        <dbReference type="ARBA" id="ARBA00023008"/>
    </source>
</evidence>
<gene>
    <name evidence="10" type="ORF">Mgra_00005352</name>
</gene>
<evidence type="ECO:0000313" key="10">
    <source>
        <dbReference type="EMBL" id="KAF7635237.1"/>
    </source>
</evidence>
<dbReference type="GO" id="GO:0016491">
    <property type="term" value="F:oxidoreductase activity"/>
    <property type="evidence" value="ECO:0007669"/>
    <property type="project" value="UniProtKB-KW"/>
</dbReference>
<evidence type="ECO:0000256" key="6">
    <source>
        <dbReference type="SAM" id="SignalP"/>
    </source>
</evidence>
<evidence type="ECO:0000256" key="1">
    <source>
        <dbReference type="ARBA" id="ARBA00010609"/>
    </source>
</evidence>
<evidence type="ECO:0000256" key="5">
    <source>
        <dbReference type="SAM" id="Coils"/>
    </source>
</evidence>
<dbReference type="InterPro" id="IPR011707">
    <property type="entry name" value="Cu-oxidase-like_N"/>
</dbReference>
<evidence type="ECO:0008006" key="12">
    <source>
        <dbReference type="Google" id="ProtNLM"/>
    </source>
</evidence>
<dbReference type="OrthoDB" id="2121828at2759"/>
<evidence type="ECO:0000259" key="9">
    <source>
        <dbReference type="Pfam" id="PF07732"/>
    </source>
</evidence>
<keyword evidence="5" id="KW-0175">Coiled coil</keyword>
<proteinExistence type="inferred from homology"/>
<dbReference type="InterPro" id="IPR011706">
    <property type="entry name" value="Cu-oxidase_C"/>
</dbReference>
<sequence>MFKIIFIILLIFFVKSFSWNFLENPIELSKPNKDGIYEFNLIVKHSLSMTLLLKNKSTPVIDYSPDNLQWYERDPDRGTKCGLKWPLINKTNKNEEEENKLKSLIQLNGLHRLINTFNEISPGPTIVVPFGAQVLLRIKNRMHSKSFTVHVHGVDKINRWWTDGVPFIQQCPISPNTDYTYRFIADTAGTHWYHGHLMEDSGEGLVGGFVVLKPDEKMEFEVNNNNNNEKLKIGRQYLTLIQDLSTENPSKLYLDRLHWRRKWIGHSLDNKEELLNGNGCEKVERTFDGTLSREIPVSAIIIGNKGWYNQTDIINRPSKLPLTNFGIEIGENIMLRLVNAGISQGVFVWIEEHDFWIVAADGSYIKPIKVNSLLMFSGERYDIIIKGLINPKKQIYRIIFELMEQIKEIERRNLGKQKTYKEEEKENNNNDEVDWSHKYCTKERKCLIFNCPFKHFPPWINMTCIYSDKLKADNKLKNKEYLEKIKNNKTKNESKEIIIKEEEEEINEARKLALFSKIENNKQSFREIFVNLHDGLNGWRFLEPNGIPYFNKTETVKEKFCDELKCDRWTNEALYNDNCQCFINYKFKLGEIVQIIAVSAGGMPHPFHIHGHKFVILRMGFAEQYFDNGILKGLNKNLECLGKTKRCAEMKWSNKSWEEGEIPELNLNPVFRDTVIVPAKGFVVLRFRATNPGWWFAHCHLLMHSMDGMNFAFSVGNENEIPSPPKGFPHQCGIYEELPIDNNNNELLTELNKENKKVILFIRKNISLLDYILESMQ</sequence>
<dbReference type="Proteomes" id="UP000605970">
    <property type="component" value="Unassembled WGS sequence"/>
</dbReference>
<feature type="domain" description="Plastocyanin-like" evidence="9">
    <location>
        <begin position="110"/>
        <end position="214"/>
    </location>
</feature>
<evidence type="ECO:0000259" key="8">
    <source>
        <dbReference type="Pfam" id="PF07731"/>
    </source>
</evidence>
<dbReference type="CDD" id="cd13905">
    <property type="entry name" value="CuRO_3_tcLLC2_insect_like"/>
    <property type="match status" value="1"/>
</dbReference>
<keyword evidence="3" id="KW-0560">Oxidoreductase</keyword>
<feature type="coiled-coil region" evidence="5">
    <location>
        <begin position="485"/>
        <end position="519"/>
    </location>
</feature>
<dbReference type="GO" id="GO:0006826">
    <property type="term" value="P:iron ion transport"/>
    <property type="evidence" value="ECO:0007669"/>
    <property type="project" value="TreeGrafter"/>
</dbReference>
<dbReference type="InterPro" id="IPR008972">
    <property type="entry name" value="Cupredoxin"/>
</dbReference>
<feature type="domain" description="Plastocyanin-like" evidence="7">
    <location>
        <begin position="296"/>
        <end position="401"/>
    </location>
</feature>
<protein>
    <recommendedName>
        <fullName evidence="12">Multicopper oxidase</fullName>
    </recommendedName>
</protein>
<dbReference type="GO" id="GO:0005886">
    <property type="term" value="C:plasma membrane"/>
    <property type="evidence" value="ECO:0007669"/>
    <property type="project" value="TreeGrafter"/>
</dbReference>
<comment type="caution">
    <text evidence="10">The sequence shown here is derived from an EMBL/GenBank/DDBJ whole genome shotgun (WGS) entry which is preliminary data.</text>
</comment>
<evidence type="ECO:0000259" key="7">
    <source>
        <dbReference type="Pfam" id="PF00394"/>
    </source>
</evidence>
<keyword evidence="6" id="KW-0732">Signal</keyword>
<evidence type="ECO:0000256" key="3">
    <source>
        <dbReference type="ARBA" id="ARBA00023002"/>
    </source>
</evidence>
<dbReference type="Pfam" id="PF00394">
    <property type="entry name" value="Cu-oxidase"/>
    <property type="match status" value="1"/>
</dbReference>
<name>A0A8S9ZNX8_9BILA</name>
<dbReference type="InterPro" id="IPR045087">
    <property type="entry name" value="Cu-oxidase_fam"/>
</dbReference>
<dbReference type="EMBL" id="JABEBT010000045">
    <property type="protein sequence ID" value="KAF7635237.1"/>
    <property type="molecule type" value="Genomic_DNA"/>
</dbReference>
<comment type="similarity">
    <text evidence="1">Belongs to the multicopper oxidase family.</text>
</comment>
<dbReference type="AlphaFoldDB" id="A0A8S9ZNX8"/>
<dbReference type="Pfam" id="PF07731">
    <property type="entry name" value="Cu-oxidase_2"/>
    <property type="match status" value="1"/>
</dbReference>
<dbReference type="SUPFAM" id="SSF49503">
    <property type="entry name" value="Cupredoxins"/>
    <property type="match status" value="3"/>
</dbReference>
<dbReference type="CDD" id="cd04205">
    <property type="entry name" value="CuRO_2_LCC_like"/>
    <property type="match status" value="1"/>
</dbReference>
<dbReference type="Gene3D" id="2.60.40.420">
    <property type="entry name" value="Cupredoxins - blue copper proteins"/>
    <property type="match status" value="3"/>
</dbReference>
<evidence type="ECO:0000313" key="11">
    <source>
        <dbReference type="Proteomes" id="UP000605970"/>
    </source>
</evidence>
<dbReference type="PANTHER" id="PTHR11709:SF394">
    <property type="entry name" value="FI03373P-RELATED"/>
    <property type="match status" value="1"/>
</dbReference>
<feature type="signal peptide" evidence="6">
    <location>
        <begin position="1"/>
        <end position="18"/>
    </location>
</feature>
<dbReference type="InterPro" id="IPR002355">
    <property type="entry name" value="Cu_oxidase_Cu_BS"/>
</dbReference>
<dbReference type="PROSITE" id="PS00080">
    <property type="entry name" value="MULTICOPPER_OXIDASE2"/>
    <property type="match status" value="1"/>
</dbReference>
<keyword evidence="2" id="KW-0479">Metal-binding</keyword>
<dbReference type="Pfam" id="PF07732">
    <property type="entry name" value="Cu-oxidase_3"/>
    <property type="match status" value="1"/>
</dbReference>
<feature type="chain" id="PRO_5035764800" description="Multicopper oxidase" evidence="6">
    <location>
        <begin position="19"/>
        <end position="777"/>
    </location>
</feature>
<reference evidence="10" key="1">
    <citation type="journal article" date="2020" name="Ecol. Evol.">
        <title>Genome structure and content of the rice root-knot nematode (Meloidogyne graminicola).</title>
        <authorList>
            <person name="Phan N.T."/>
            <person name="Danchin E.G.J."/>
            <person name="Klopp C."/>
            <person name="Perfus-Barbeoch L."/>
            <person name="Kozlowski D.K."/>
            <person name="Koutsovoulos G.D."/>
            <person name="Lopez-Roques C."/>
            <person name="Bouchez O."/>
            <person name="Zahm M."/>
            <person name="Besnard G."/>
            <person name="Bellafiore S."/>
        </authorList>
    </citation>
    <scope>NUCLEOTIDE SEQUENCE</scope>
    <source>
        <strain evidence="10">VN-18</strain>
    </source>
</reference>
<keyword evidence="4" id="KW-0186">Copper</keyword>
<accession>A0A8S9ZNX8</accession>
<dbReference type="InterPro" id="IPR001117">
    <property type="entry name" value="Cu-oxidase_2nd"/>
</dbReference>
<feature type="domain" description="Plastocyanin-like" evidence="8">
    <location>
        <begin position="580"/>
        <end position="717"/>
    </location>
</feature>